<dbReference type="EMBL" id="CP011280">
    <property type="protein sequence ID" value="AKC95914.1"/>
    <property type="molecule type" value="Genomic_DNA"/>
</dbReference>
<evidence type="ECO:0000256" key="2">
    <source>
        <dbReference type="ARBA" id="ARBA00004442"/>
    </source>
</evidence>
<evidence type="ECO:0000313" key="12">
    <source>
        <dbReference type="Proteomes" id="UP000033103"/>
    </source>
</evidence>
<dbReference type="PATRIC" id="fig|1069640.6.peg.1073"/>
<dbReference type="GO" id="GO:0009986">
    <property type="term" value="C:cell surface"/>
    <property type="evidence" value="ECO:0007669"/>
    <property type="project" value="UniProtKB-SubCell"/>
</dbReference>
<dbReference type="OrthoDB" id="9942052at2"/>
<proteinExistence type="predicted"/>
<gene>
    <name evidence="11" type="ORF">VC03_05410</name>
</gene>
<evidence type="ECO:0000256" key="8">
    <source>
        <dbReference type="SAM" id="Coils"/>
    </source>
</evidence>
<dbReference type="Gene3D" id="3.30.1300.30">
    <property type="entry name" value="GSPII I/J protein-like"/>
    <property type="match status" value="1"/>
</dbReference>
<feature type="signal peptide" evidence="9">
    <location>
        <begin position="1"/>
        <end position="19"/>
    </location>
</feature>
<dbReference type="AlphaFoldDB" id="A0A0E3UU48"/>
<evidence type="ECO:0000256" key="5">
    <source>
        <dbReference type="ARBA" id="ARBA00022729"/>
    </source>
</evidence>
<dbReference type="HOGENOM" id="CLU_1057265_0_0_0"/>
<dbReference type="RefSeq" id="WP_046329018.1">
    <property type="nucleotide sequence ID" value="NZ_CP011280.1"/>
</dbReference>
<dbReference type="Pfam" id="PF03895">
    <property type="entry name" value="YadA_anchor"/>
    <property type="match status" value="1"/>
</dbReference>
<keyword evidence="4" id="KW-0812">Transmembrane</keyword>
<keyword evidence="5 9" id="KW-0732">Signal</keyword>
<dbReference type="KEGG" id="sns:VC03_05410"/>
<protein>
    <recommendedName>
        <fullName evidence="10">Trimeric autotransporter adhesin YadA-like C-terminal membrane anchor domain-containing protein</fullName>
    </recommendedName>
</protein>
<keyword evidence="8" id="KW-0175">Coiled coil</keyword>
<feature type="chain" id="PRO_5002413153" description="Trimeric autotransporter adhesin YadA-like C-terminal membrane anchor domain-containing protein" evidence="9">
    <location>
        <begin position="20"/>
        <end position="263"/>
    </location>
</feature>
<dbReference type="InterPro" id="IPR045584">
    <property type="entry name" value="Pilin-like"/>
</dbReference>
<evidence type="ECO:0000256" key="3">
    <source>
        <dbReference type="ARBA" id="ARBA00022452"/>
    </source>
</evidence>
<dbReference type="SUPFAM" id="SSF54523">
    <property type="entry name" value="Pili subunits"/>
    <property type="match status" value="1"/>
</dbReference>
<evidence type="ECO:0000256" key="4">
    <source>
        <dbReference type="ARBA" id="ARBA00022692"/>
    </source>
</evidence>
<dbReference type="Proteomes" id="UP000033103">
    <property type="component" value="Chromosome"/>
</dbReference>
<reference evidence="11 12" key="1">
    <citation type="journal article" date="2012" name="BMC Genomics">
        <title>Genomic sequence analysis and characterization of Sneathia amnii sp. nov.</title>
        <authorList>
            <consortium name="Vaginal Microbiome Consortium (additional members)"/>
            <person name="Harwich M.D.Jr."/>
            <person name="Serrano M.G."/>
            <person name="Fettweis J.M."/>
            <person name="Alves J.M."/>
            <person name="Reimers M.A."/>
            <person name="Buck G.A."/>
            <person name="Jefferson K.K."/>
        </authorList>
    </citation>
    <scope>NUCLEOTIDE SEQUENCE [LARGE SCALE GENOMIC DNA]</scope>
    <source>
        <strain evidence="11 12">SN35</strain>
    </source>
</reference>
<sequence length="263" mass="29292">MKKATISLIFLIASSLTFTNQLLNPKHQSGSYIINNDVDTNNPAKWSPYPSKAGPQRPVTIDTTEADKIRNEIKNKIESLVKNDNDKRDIENALEIDSTDNLNKLKKAKEYADILFEDYDNNIHYLRNISFQLDNDDFVYFINRKKSIDQKIDTLSKTANHALDGVSLAVAMANLPTVSSEYNHNISASYGTYAGSHSFALGLSGHIANDRLSYKLSGAVNTKGNLAFGVGVGVNLGKKNQSNKELLDRIEKLENLVKQLQNK</sequence>
<dbReference type="InterPro" id="IPR005594">
    <property type="entry name" value="YadA_C"/>
</dbReference>
<evidence type="ECO:0000256" key="7">
    <source>
        <dbReference type="ARBA" id="ARBA00023237"/>
    </source>
</evidence>
<keyword evidence="3" id="KW-1134">Transmembrane beta strand</keyword>
<dbReference type="GO" id="GO:0009279">
    <property type="term" value="C:cell outer membrane"/>
    <property type="evidence" value="ECO:0007669"/>
    <property type="project" value="UniProtKB-SubCell"/>
</dbReference>
<keyword evidence="12" id="KW-1185">Reference proteome</keyword>
<comment type="subcellular location">
    <subcellularLocation>
        <location evidence="2">Cell outer membrane</location>
    </subcellularLocation>
    <subcellularLocation>
        <location evidence="1">Cell surface</location>
    </subcellularLocation>
</comment>
<dbReference type="STRING" id="187101.VC03_05410"/>
<feature type="coiled-coil region" evidence="8">
    <location>
        <begin position="236"/>
        <end position="263"/>
    </location>
</feature>
<accession>A0A0E3UU48</accession>
<evidence type="ECO:0000259" key="10">
    <source>
        <dbReference type="Pfam" id="PF03895"/>
    </source>
</evidence>
<feature type="domain" description="Trimeric autotransporter adhesin YadA-like C-terminal membrane anchor" evidence="10">
    <location>
        <begin position="180"/>
        <end position="233"/>
    </location>
</feature>
<evidence type="ECO:0000256" key="6">
    <source>
        <dbReference type="ARBA" id="ARBA00023136"/>
    </source>
</evidence>
<name>A0A0E3UU48_9FUSO</name>
<evidence type="ECO:0000256" key="1">
    <source>
        <dbReference type="ARBA" id="ARBA00004241"/>
    </source>
</evidence>
<evidence type="ECO:0000313" key="11">
    <source>
        <dbReference type="EMBL" id="AKC95914.1"/>
    </source>
</evidence>
<organism evidence="11 12">
    <name type="scientific">Sneathia vaginalis</name>
    <dbReference type="NCBI Taxonomy" id="187101"/>
    <lineage>
        <taxon>Bacteria</taxon>
        <taxon>Fusobacteriati</taxon>
        <taxon>Fusobacteriota</taxon>
        <taxon>Fusobacteriia</taxon>
        <taxon>Fusobacteriales</taxon>
        <taxon>Leptotrichiaceae</taxon>
        <taxon>Sneathia</taxon>
    </lineage>
</organism>
<evidence type="ECO:0000256" key="9">
    <source>
        <dbReference type="SAM" id="SignalP"/>
    </source>
</evidence>
<keyword evidence="7" id="KW-0998">Cell outer membrane</keyword>
<keyword evidence="6" id="KW-0472">Membrane</keyword>